<feature type="non-terminal residue" evidence="2">
    <location>
        <position position="46"/>
    </location>
</feature>
<proteinExistence type="predicted"/>
<protein>
    <submittedName>
        <fullName evidence="2">Uncharacterized protein</fullName>
    </submittedName>
</protein>
<reference evidence="2 3" key="1">
    <citation type="submission" date="2021-06" db="EMBL/GenBank/DDBJ databases">
        <title>Caerostris extrusa draft genome.</title>
        <authorList>
            <person name="Kono N."/>
            <person name="Arakawa K."/>
        </authorList>
    </citation>
    <scope>NUCLEOTIDE SEQUENCE [LARGE SCALE GENOMIC DNA]</scope>
</reference>
<feature type="region of interest" description="Disordered" evidence="1">
    <location>
        <begin position="1"/>
        <end position="27"/>
    </location>
</feature>
<evidence type="ECO:0000256" key="1">
    <source>
        <dbReference type="SAM" id="MobiDB-lite"/>
    </source>
</evidence>
<gene>
    <name evidence="2" type="ORF">CEXT_609901</name>
</gene>
<accession>A0AAV4UVD3</accession>
<keyword evidence="3" id="KW-1185">Reference proteome</keyword>
<dbReference type="EMBL" id="BPLR01013523">
    <property type="protein sequence ID" value="GIY61797.1"/>
    <property type="molecule type" value="Genomic_DNA"/>
</dbReference>
<comment type="caution">
    <text evidence="2">The sequence shown here is derived from an EMBL/GenBank/DDBJ whole genome shotgun (WGS) entry which is preliminary data.</text>
</comment>
<organism evidence="2 3">
    <name type="scientific">Caerostris extrusa</name>
    <name type="common">Bark spider</name>
    <name type="synonym">Caerostris bankana</name>
    <dbReference type="NCBI Taxonomy" id="172846"/>
    <lineage>
        <taxon>Eukaryota</taxon>
        <taxon>Metazoa</taxon>
        <taxon>Ecdysozoa</taxon>
        <taxon>Arthropoda</taxon>
        <taxon>Chelicerata</taxon>
        <taxon>Arachnida</taxon>
        <taxon>Araneae</taxon>
        <taxon>Araneomorphae</taxon>
        <taxon>Entelegynae</taxon>
        <taxon>Araneoidea</taxon>
        <taxon>Araneidae</taxon>
        <taxon>Caerostris</taxon>
    </lineage>
</organism>
<dbReference type="Proteomes" id="UP001054945">
    <property type="component" value="Unassembled WGS sequence"/>
</dbReference>
<sequence>MTHLSFTMGASSSTKERNFPPPQRQRDIAAPIIDFFSAMHSKRTHW</sequence>
<evidence type="ECO:0000313" key="3">
    <source>
        <dbReference type="Proteomes" id="UP001054945"/>
    </source>
</evidence>
<feature type="compositionally biased region" description="Polar residues" evidence="1">
    <location>
        <begin position="1"/>
        <end position="13"/>
    </location>
</feature>
<name>A0AAV4UVD3_CAEEX</name>
<dbReference type="AlphaFoldDB" id="A0AAV4UVD3"/>
<evidence type="ECO:0000313" key="2">
    <source>
        <dbReference type="EMBL" id="GIY61797.1"/>
    </source>
</evidence>